<dbReference type="Pfam" id="PF20736">
    <property type="entry name" value="Glyco_hydro127M"/>
    <property type="match status" value="1"/>
</dbReference>
<dbReference type="InterPro" id="IPR008928">
    <property type="entry name" value="6-hairpin_glycosidase_sf"/>
</dbReference>
<dbReference type="Pfam" id="PF07944">
    <property type="entry name" value="Beta-AFase-like_GH127_cat"/>
    <property type="match status" value="1"/>
</dbReference>
<evidence type="ECO:0000313" key="4">
    <source>
        <dbReference type="EMBL" id="RIE15090.1"/>
    </source>
</evidence>
<dbReference type="InterPro" id="IPR012878">
    <property type="entry name" value="Beta-AFase-like_GH127_cat"/>
</dbReference>
<proteinExistence type="predicted"/>
<evidence type="ECO:0000259" key="2">
    <source>
        <dbReference type="Pfam" id="PF20736"/>
    </source>
</evidence>
<dbReference type="PANTHER" id="PTHR43465:SF2">
    <property type="entry name" value="DUF1680 DOMAIN PROTEIN (AFU_ORTHOLOGUE AFUA_1G08910)"/>
    <property type="match status" value="1"/>
</dbReference>
<dbReference type="Pfam" id="PF20737">
    <property type="entry name" value="Glyco_hydro127C"/>
    <property type="match status" value="1"/>
</dbReference>
<dbReference type="SUPFAM" id="SSF48208">
    <property type="entry name" value="Six-hairpin glycosidases"/>
    <property type="match status" value="1"/>
</dbReference>
<feature type="domain" description="Non-reducing end beta-L-arabinofuranosidase-like GH127 catalytic" evidence="1">
    <location>
        <begin position="17"/>
        <end position="416"/>
    </location>
</feature>
<comment type="caution">
    <text evidence="4">The sequence shown here is derived from an EMBL/GenBank/DDBJ whole genome shotgun (WGS) entry which is preliminary data.</text>
</comment>
<dbReference type="AlphaFoldDB" id="A0A398DJS3"/>
<dbReference type="InterPro" id="IPR049049">
    <property type="entry name" value="Beta-AFase-like_GH127_C"/>
</dbReference>
<reference evidence="4 5" key="1">
    <citation type="submission" date="2018-09" db="EMBL/GenBank/DDBJ databases">
        <title>Discovery and Ecogenomic Context for Candidatus Cryosericales, a Global Caldiserica Order Active in Thawing Permafrost.</title>
        <authorList>
            <person name="Martinez M.A."/>
            <person name="Woodcroft B.J."/>
            <person name="Ignacio Espinoza J.C."/>
            <person name="Zayed A."/>
            <person name="Singleton C.M."/>
            <person name="Boyd J."/>
            <person name="Li Y.-F."/>
            <person name="Purvine S."/>
            <person name="Maughan H."/>
            <person name="Hodgkins S.B."/>
            <person name="Anderson D."/>
            <person name="Sederholm M."/>
            <person name="Temperton B."/>
            <person name="Saleska S.R."/>
            <person name="Tyson G.W."/>
            <person name="Rich V.I."/>
        </authorList>
    </citation>
    <scope>NUCLEOTIDE SEQUENCE [LARGE SCALE GENOMIC DNA]</scope>
    <source>
        <strain evidence="4 5">SMC3</strain>
    </source>
</reference>
<gene>
    <name evidence="4" type="ORF">SMC3_00260</name>
</gene>
<dbReference type="Proteomes" id="UP000266042">
    <property type="component" value="Unassembled WGS sequence"/>
</dbReference>
<protein>
    <submittedName>
        <fullName evidence="4">Glycoside hydrolase family 127 protein</fullName>
    </submittedName>
</protein>
<evidence type="ECO:0000259" key="1">
    <source>
        <dbReference type="Pfam" id="PF07944"/>
    </source>
</evidence>
<keyword evidence="4" id="KW-0378">Hydrolase</keyword>
<sequence length="639" mass="72756">MVSRIMKTCTHFIDAEIVDGFWKPILDANRVAGLRTIYEQMETTGRIDALRILWKPDGEAPKPHRFWDSDIAKWIEAAAYAVGQKYDAELDQQIQHLIHLLEEQQQPDGYLNSYYLAVVEPEKRFTNVQWSHELYCAGHLMEAAIAYFKATGNRSLLQIACRYADLIDSIFGPELYKRKGYCGHEEIELALIKLYETTGNDRYLKLSSYFIEQRGRKPYYFEEEAAARGTSATAIQKLEYFQAHKPVREQNDVVGHAVRAMYLYCAMADLARVQGDESLRDACEKLWNILVSQYLYVTGGIGSSSKNEGFTRPYDLPNNEAFCETCASVGLVFFASRMLRLSCDSRYADVLERALYNSVAASMSLDGQRFFYANPLETKEYYNPDGVSEQQYYTRSSWFDCACCPSNLSRLYTSLGSYIYTAEEDGIAAHLFIDSSVHFAYGGAQLALRQETRYPWDGKVVFTLRADRPVEFTLRIRVPDWCSEYEISEKETCVREKGYLLIQRVWQDSDTVSFVMKMPIKRVYADPLVLEDVGCVTLQRGPVVYCVESADYDVPLSTVVLSSHAVLREKQEVAGLPADVVAVIGTAFTACTKHPDALYSSDKPSYMPVPFTAIPYYVWGNRSDGVMRVFLPETDKCQP</sequence>
<name>A0A398DJS3_9BACT</name>
<dbReference type="InterPro" id="IPR049174">
    <property type="entry name" value="Beta-AFase-like"/>
</dbReference>
<dbReference type="EMBL" id="QXIW01000002">
    <property type="protein sequence ID" value="RIE15090.1"/>
    <property type="molecule type" value="Genomic_DNA"/>
</dbReference>
<feature type="domain" description="Non-reducing end beta-L-arabinofuranosidase-like GH127 C-terminal" evidence="3">
    <location>
        <begin position="521"/>
        <end position="632"/>
    </location>
</feature>
<organism evidence="4 5">
    <name type="scientific">Candidatus Cryosericum hinesii</name>
    <dbReference type="NCBI Taxonomy" id="2290915"/>
    <lineage>
        <taxon>Bacteria</taxon>
        <taxon>Pseudomonadati</taxon>
        <taxon>Caldisericota/Cryosericota group</taxon>
        <taxon>Candidatus Cryosericota</taxon>
        <taxon>Candidatus Cryosericia</taxon>
        <taxon>Candidatus Cryosericales</taxon>
        <taxon>Candidatus Cryosericaceae</taxon>
        <taxon>Candidatus Cryosericum</taxon>
    </lineage>
</organism>
<dbReference type="GO" id="GO:0016787">
    <property type="term" value="F:hydrolase activity"/>
    <property type="evidence" value="ECO:0007669"/>
    <property type="project" value="UniProtKB-KW"/>
</dbReference>
<dbReference type="InterPro" id="IPR049046">
    <property type="entry name" value="Beta-AFase-like_GH127_middle"/>
</dbReference>
<accession>A0A398DJS3</accession>
<evidence type="ECO:0000313" key="5">
    <source>
        <dbReference type="Proteomes" id="UP000266042"/>
    </source>
</evidence>
<dbReference type="PANTHER" id="PTHR43465">
    <property type="entry name" value="DUF1680 DOMAIN PROTEIN (AFU_ORTHOLOGUE AFUA_1G08910)"/>
    <property type="match status" value="1"/>
</dbReference>
<feature type="domain" description="Non-reducing end beta-L-arabinofuranosidase-like GH127 middle" evidence="2">
    <location>
        <begin position="427"/>
        <end position="518"/>
    </location>
</feature>
<evidence type="ECO:0000259" key="3">
    <source>
        <dbReference type="Pfam" id="PF20737"/>
    </source>
</evidence>
<dbReference type="GO" id="GO:0005975">
    <property type="term" value="P:carbohydrate metabolic process"/>
    <property type="evidence" value="ECO:0007669"/>
    <property type="project" value="InterPro"/>
</dbReference>